<reference evidence="2" key="1">
    <citation type="submission" date="2018-07" db="EMBL/GenBank/DDBJ databases">
        <title>Comparative genomics of catfishes provides insights into carnivory and benthic adaptation.</title>
        <authorList>
            <person name="Zhang Y."/>
            <person name="Wang D."/>
            <person name="Peng Z."/>
            <person name="Zheng S."/>
            <person name="Shao F."/>
            <person name="Tao W."/>
        </authorList>
    </citation>
    <scope>NUCLEOTIDE SEQUENCE</scope>
    <source>
        <strain evidence="2">Chongqing</strain>
    </source>
</reference>
<protein>
    <submittedName>
        <fullName evidence="2">Uncharacterized protein</fullName>
    </submittedName>
</protein>
<evidence type="ECO:0000313" key="2">
    <source>
        <dbReference type="EMBL" id="KAI5616501.1"/>
    </source>
</evidence>
<keyword evidence="3" id="KW-1185">Reference proteome</keyword>
<sequence length="49" mass="5687">MKTLVLVLVLAMMLMNVKHFRKCMTKKDCRVYDETPNVHAVCCQVNNCN</sequence>
<organism evidence="2 3">
    <name type="scientific">Silurus asotus</name>
    <name type="common">Amur catfish</name>
    <name type="synonym">Parasilurus asotus</name>
    <dbReference type="NCBI Taxonomy" id="30991"/>
    <lineage>
        <taxon>Eukaryota</taxon>
        <taxon>Metazoa</taxon>
        <taxon>Chordata</taxon>
        <taxon>Craniata</taxon>
        <taxon>Vertebrata</taxon>
        <taxon>Euteleostomi</taxon>
        <taxon>Actinopterygii</taxon>
        <taxon>Neopterygii</taxon>
        <taxon>Teleostei</taxon>
        <taxon>Ostariophysi</taxon>
        <taxon>Siluriformes</taxon>
        <taxon>Siluridae</taxon>
        <taxon>Silurus</taxon>
    </lineage>
</organism>
<evidence type="ECO:0000313" key="3">
    <source>
        <dbReference type="Proteomes" id="UP001205998"/>
    </source>
</evidence>
<dbReference type="Proteomes" id="UP001205998">
    <property type="component" value="Unassembled WGS sequence"/>
</dbReference>
<name>A0AAD5AI16_SILAS</name>
<keyword evidence="1" id="KW-0732">Signal</keyword>
<dbReference type="AlphaFoldDB" id="A0AAD5AI16"/>
<accession>A0AAD5AI16</accession>
<gene>
    <name evidence="2" type="ORF">C0J50_23925</name>
</gene>
<feature type="chain" id="PRO_5042255123" evidence="1">
    <location>
        <begin position="20"/>
        <end position="49"/>
    </location>
</feature>
<proteinExistence type="predicted"/>
<feature type="signal peptide" evidence="1">
    <location>
        <begin position="1"/>
        <end position="19"/>
    </location>
</feature>
<comment type="caution">
    <text evidence="2">The sequence shown here is derived from an EMBL/GenBank/DDBJ whole genome shotgun (WGS) entry which is preliminary data.</text>
</comment>
<evidence type="ECO:0000256" key="1">
    <source>
        <dbReference type="SAM" id="SignalP"/>
    </source>
</evidence>
<dbReference type="EMBL" id="MU551724">
    <property type="protein sequence ID" value="KAI5616501.1"/>
    <property type="molecule type" value="Genomic_DNA"/>
</dbReference>